<dbReference type="AlphaFoldDB" id="A0A077M4R3"/>
<dbReference type="Proteomes" id="UP000035720">
    <property type="component" value="Unassembled WGS sequence"/>
</dbReference>
<dbReference type="EMBL" id="CAJC01000011">
    <property type="protein sequence ID" value="CCI51529.1"/>
    <property type="molecule type" value="Genomic_DNA"/>
</dbReference>
<dbReference type="RefSeq" id="WP_048547972.1">
    <property type="nucleotide sequence ID" value="NZ_HF571038.1"/>
</dbReference>
<gene>
    <name evidence="1" type="ORF">BN13_1080002</name>
</gene>
<reference evidence="1 2" key="1">
    <citation type="journal article" date="2013" name="ISME J.">
        <title>A metabolic model for members of the genus Tetrasphaera involved in enhanced biological phosphorus removal.</title>
        <authorList>
            <person name="Kristiansen R."/>
            <person name="Nguyen H.T.T."/>
            <person name="Saunders A.M."/>
            <person name="Nielsen J.L."/>
            <person name="Wimmer R."/>
            <person name="Le V.Q."/>
            <person name="McIlroy S.J."/>
            <person name="Petrovski S."/>
            <person name="Seviour R.J."/>
            <person name="Calteau A."/>
            <person name="Nielsen K.L."/>
            <person name="Nielsen P.H."/>
        </authorList>
    </citation>
    <scope>NUCLEOTIDE SEQUENCE [LARGE SCALE GENOMIC DNA]</scope>
    <source>
        <strain evidence="1 2">Ben 74</strain>
    </source>
</reference>
<protein>
    <submittedName>
        <fullName evidence="1">Uncharacterized protein</fullName>
    </submittedName>
</protein>
<dbReference type="STRING" id="1193518.BN13_1080002"/>
<keyword evidence="2" id="KW-1185">Reference proteome</keyword>
<accession>A0A077M4R3</accession>
<name>A0A077M4R3_9MICO</name>
<evidence type="ECO:0000313" key="2">
    <source>
        <dbReference type="Proteomes" id="UP000035720"/>
    </source>
</evidence>
<sequence length="67" mass="6992">MCGGISFDLNNFASPKTATIDPTITFGSVPAGCAPNDGTTYTFERNVDPNIANYGATANCQDSAVWV</sequence>
<comment type="caution">
    <text evidence="1">The sequence shown here is derived from an EMBL/GenBank/DDBJ whole genome shotgun (WGS) entry which is preliminary data.</text>
</comment>
<organism evidence="1 2">
    <name type="scientific">Nostocoides jenkinsii Ben 74</name>
    <dbReference type="NCBI Taxonomy" id="1193518"/>
    <lineage>
        <taxon>Bacteria</taxon>
        <taxon>Bacillati</taxon>
        <taxon>Actinomycetota</taxon>
        <taxon>Actinomycetes</taxon>
        <taxon>Micrococcales</taxon>
        <taxon>Intrasporangiaceae</taxon>
        <taxon>Nostocoides</taxon>
    </lineage>
</organism>
<evidence type="ECO:0000313" key="1">
    <source>
        <dbReference type="EMBL" id="CCI51529.1"/>
    </source>
</evidence>
<proteinExistence type="predicted"/>